<evidence type="ECO:0000313" key="1">
    <source>
        <dbReference type="EMBL" id="MCY1720206.1"/>
    </source>
</evidence>
<evidence type="ECO:0000313" key="2">
    <source>
        <dbReference type="Proteomes" id="UP001145087"/>
    </source>
</evidence>
<proteinExistence type="predicted"/>
<keyword evidence="2" id="KW-1185">Reference proteome</keyword>
<reference evidence="1" key="1">
    <citation type="submission" date="2022-11" db="EMBL/GenBank/DDBJ databases">
        <title>Marilongibacter aestuarii gen. nov., sp. nov., isolated from tidal flat sediment.</title>
        <authorList>
            <person name="Jiayan W."/>
        </authorList>
    </citation>
    <scope>NUCLEOTIDE SEQUENCE</scope>
    <source>
        <strain evidence="1">Z1-6</strain>
    </source>
</reference>
<protein>
    <submittedName>
        <fullName evidence="1">Uncharacterized protein</fullName>
    </submittedName>
</protein>
<sequence length="67" mass="7704">MVICTKTGNNSYTLEGLTLGDLEMIQVGIASQFNQANQEEHRSFRTQVLRLNRPIESELEKLAYKKF</sequence>
<accession>A0A9X3F7B9</accession>
<dbReference type="AlphaFoldDB" id="A0A9X3F7B9"/>
<organism evidence="1 2">
    <name type="scientific">Draconibacterium aestuarii</name>
    <dbReference type="NCBI Taxonomy" id="2998507"/>
    <lineage>
        <taxon>Bacteria</taxon>
        <taxon>Pseudomonadati</taxon>
        <taxon>Bacteroidota</taxon>
        <taxon>Bacteroidia</taxon>
        <taxon>Marinilabiliales</taxon>
        <taxon>Prolixibacteraceae</taxon>
        <taxon>Draconibacterium</taxon>
    </lineage>
</organism>
<dbReference type="EMBL" id="JAPOHD010000013">
    <property type="protein sequence ID" value="MCY1720206.1"/>
    <property type="molecule type" value="Genomic_DNA"/>
</dbReference>
<dbReference type="RefSeq" id="WP_343332540.1">
    <property type="nucleotide sequence ID" value="NZ_JAPOHD010000013.1"/>
</dbReference>
<comment type="caution">
    <text evidence="1">The sequence shown here is derived from an EMBL/GenBank/DDBJ whole genome shotgun (WGS) entry which is preliminary data.</text>
</comment>
<name>A0A9X3F7B9_9BACT</name>
<gene>
    <name evidence="1" type="ORF">OU798_07620</name>
</gene>
<dbReference type="Proteomes" id="UP001145087">
    <property type="component" value="Unassembled WGS sequence"/>
</dbReference>